<accession>A0ABR8VNS6</accession>
<dbReference type="Proteomes" id="UP000648182">
    <property type="component" value="Unassembled WGS sequence"/>
</dbReference>
<dbReference type="PROSITE" id="PS51257">
    <property type="entry name" value="PROKAR_LIPOPROTEIN"/>
    <property type="match status" value="1"/>
</dbReference>
<evidence type="ECO:0000313" key="2">
    <source>
        <dbReference type="Proteomes" id="UP000648182"/>
    </source>
</evidence>
<gene>
    <name evidence="1" type="ORF">H9631_15155</name>
</gene>
<dbReference type="EMBL" id="JACSPV010000030">
    <property type="protein sequence ID" value="MBD8006418.1"/>
    <property type="molecule type" value="Genomic_DNA"/>
</dbReference>
<comment type="caution">
    <text evidence="1">The sequence shown here is derived from an EMBL/GenBank/DDBJ whole genome shotgun (WGS) entry which is preliminary data.</text>
</comment>
<name>A0ABR8VNS6_9BACI</name>
<reference evidence="1 2" key="1">
    <citation type="submission" date="2020-08" db="EMBL/GenBank/DDBJ databases">
        <title>A Genomic Blueprint of the Chicken Gut Microbiome.</title>
        <authorList>
            <person name="Gilroy R."/>
            <person name="Ravi A."/>
            <person name="Getino M."/>
            <person name="Pursley I."/>
            <person name="Horton D.L."/>
            <person name="Alikhan N.-F."/>
            <person name="Baker D."/>
            <person name="Gharbi K."/>
            <person name="Hall N."/>
            <person name="Watson M."/>
            <person name="Adriaenssens E.M."/>
            <person name="Foster-Nyarko E."/>
            <person name="Jarju S."/>
            <person name="Secka A."/>
            <person name="Antonio M."/>
            <person name="Oren A."/>
            <person name="Chaudhuri R."/>
            <person name="La Ragione R.M."/>
            <person name="Hildebrand F."/>
            <person name="Pallen M.J."/>
        </authorList>
    </citation>
    <scope>NUCLEOTIDE SEQUENCE [LARGE SCALE GENOMIC DNA]</scope>
    <source>
        <strain evidence="1 2">Sa1BUA2</strain>
    </source>
</reference>
<evidence type="ECO:0000313" key="1">
    <source>
        <dbReference type="EMBL" id="MBD8006418.1"/>
    </source>
</evidence>
<evidence type="ECO:0008006" key="3">
    <source>
        <dbReference type="Google" id="ProtNLM"/>
    </source>
</evidence>
<dbReference type="RefSeq" id="WP_191814234.1">
    <property type="nucleotide sequence ID" value="NZ_JACSPV010000030.1"/>
</dbReference>
<proteinExistence type="predicted"/>
<protein>
    <recommendedName>
        <fullName evidence="3">Lipoprotein</fullName>
    </recommendedName>
</protein>
<sequence>MRSLKFLAIFILFWGLIGCSNKASGKSEYRADLQSVVDDIMDNAANAENMVSTYADLWSFSINKSGQMKIQDIADKLNLSKSEVIDYFEILEFTDVVIGGYSGNIRSLNKYYTETGKIEELEDASNEIQNKIKKLNNPPEEYVKVYDKVVELYTLAEELKEMAISPNGSLVTFNQQRGQLSNDIVSKYKEIEVILPNEND</sequence>
<organism evidence="1 2">
    <name type="scientific">Bacillus norwichensis</name>
    <dbReference type="NCBI Taxonomy" id="2762217"/>
    <lineage>
        <taxon>Bacteria</taxon>
        <taxon>Bacillati</taxon>
        <taxon>Bacillota</taxon>
        <taxon>Bacilli</taxon>
        <taxon>Bacillales</taxon>
        <taxon>Bacillaceae</taxon>
        <taxon>Bacillus</taxon>
    </lineage>
</organism>
<keyword evidence="2" id="KW-1185">Reference proteome</keyword>